<proteinExistence type="predicted"/>
<dbReference type="RefSeq" id="WP_305750614.1">
    <property type="nucleotide sequence ID" value="NZ_JAUZEE010000009.1"/>
</dbReference>
<accession>A0ABT9G6P0</accession>
<organism evidence="3 4">
    <name type="scientific">Leptothrix discophora</name>
    <dbReference type="NCBI Taxonomy" id="89"/>
    <lineage>
        <taxon>Bacteria</taxon>
        <taxon>Pseudomonadati</taxon>
        <taxon>Pseudomonadota</taxon>
        <taxon>Betaproteobacteria</taxon>
        <taxon>Burkholderiales</taxon>
        <taxon>Sphaerotilaceae</taxon>
        <taxon>Leptothrix</taxon>
    </lineage>
</organism>
<evidence type="ECO:0000313" key="3">
    <source>
        <dbReference type="EMBL" id="MDP4302070.1"/>
    </source>
</evidence>
<sequence length="99" mass="9927">MDPQIKNALGEGLVDALGFVGGALAGGLLARWLGLDFLTNTNWDARAMGGIVLVGLGAGLGKAAARRLLKREPATASSATAPASKAKSPVDSGKKGKGR</sequence>
<comment type="caution">
    <text evidence="3">The sequence shown here is derived from an EMBL/GenBank/DDBJ whole genome shotgun (WGS) entry which is preliminary data.</text>
</comment>
<evidence type="ECO:0000256" key="2">
    <source>
        <dbReference type="SAM" id="Phobius"/>
    </source>
</evidence>
<feature type="compositionally biased region" description="Low complexity" evidence="1">
    <location>
        <begin position="74"/>
        <end position="89"/>
    </location>
</feature>
<name>A0ABT9G6P0_LEPDI</name>
<gene>
    <name evidence="3" type="ORF">Q8X39_15630</name>
</gene>
<keyword evidence="4" id="KW-1185">Reference proteome</keyword>
<dbReference type="EMBL" id="JAUZEE010000009">
    <property type="protein sequence ID" value="MDP4302070.1"/>
    <property type="molecule type" value="Genomic_DNA"/>
</dbReference>
<keyword evidence="2" id="KW-0472">Membrane</keyword>
<feature type="transmembrane region" description="Helical" evidence="2">
    <location>
        <begin position="12"/>
        <end position="33"/>
    </location>
</feature>
<keyword evidence="2" id="KW-1133">Transmembrane helix</keyword>
<reference evidence="3 4" key="1">
    <citation type="submission" date="2023-08" db="EMBL/GenBank/DDBJ databases">
        <authorList>
            <person name="Roldan D.M."/>
            <person name="Menes R.J."/>
        </authorList>
    </citation>
    <scope>NUCLEOTIDE SEQUENCE [LARGE SCALE GENOMIC DNA]</scope>
    <source>
        <strain evidence="3 4">CCM 2812</strain>
    </source>
</reference>
<keyword evidence="2" id="KW-0812">Transmembrane</keyword>
<feature type="region of interest" description="Disordered" evidence="1">
    <location>
        <begin position="71"/>
        <end position="99"/>
    </location>
</feature>
<evidence type="ECO:0000256" key="1">
    <source>
        <dbReference type="SAM" id="MobiDB-lite"/>
    </source>
</evidence>
<evidence type="ECO:0000313" key="4">
    <source>
        <dbReference type="Proteomes" id="UP001235760"/>
    </source>
</evidence>
<dbReference type="Proteomes" id="UP001235760">
    <property type="component" value="Unassembled WGS sequence"/>
</dbReference>
<protein>
    <submittedName>
        <fullName evidence="3">Uncharacterized protein</fullName>
    </submittedName>
</protein>
<feature type="transmembrane region" description="Helical" evidence="2">
    <location>
        <begin position="45"/>
        <end position="65"/>
    </location>
</feature>